<dbReference type="InterPro" id="IPR003759">
    <property type="entry name" value="Cbl-bd_cap"/>
</dbReference>
<accession>A0A0Q9ZBU1</accession>
<comment type="caution">
    <text evidence="2">The sequence shown here is derived from an EMBL/GenBank/DDBJ whole genome shotgun (WGS) entry which is preliminary data.</text>
</comment>
<feature type="domain" description="HTH merR-type" evidence="1">
    <location>
        <begin position="7"/>
        <end position="76"/>
    </location>
</feature>
<dbReference type="CDD" id="cd01104">
    <property type="entry name" value="HTH_MlrA-CarA"/>
    <property type="match status" value="1"/>
</dbReference>
<dbReference type="EMBL" id="LKTP01000006">
    <property type="protein sequence ID" value="KRG29673.1"/>
    <property type="molecule type" value="Genomic_DNA"/>
</dbReference>
<keyword evidence="3" id="KW-1185">Reference proteome</keyword>
<sequence>MELIKQNFSIKDLENLSGIKAHTIRIWEKRYNILNPERTSTNIRTYDSSNLQKILNVAFLNEHGYKISRISKLSEEEIFKMVRSISARASKENRAQNSFKLSMMNFDEDLFNSTYESLQKDKSFREIFHQVFLPLLEQIGMLWQTDTIKPIHEHYIVDLIKQKLYLNLAEIKKEVEPTSDKLYVLFLPENEIHDIGIIYLYYELLYHGNKAIYLGPSLPLSDLDYLLERHNKISFVSYFTTAPGDVEDFINEFNEQVCEKEKYELLLFGHKIREIQHKELPPFVKTHSSLNQFIDNL</sequence>
<dbReference type="PROSITE" id="PS50937">
    <property type="entry name" value="HTH_MERR_2"/>
    <property type="match status" value="1"/>
</dbReference>
<dbReference type="Gene3D" id="3.40.50.280">
    <property type="entry name" value="Cobalamin-binding domain"/>
    <property type="match status" value="1"/>
</dbReference>
<dbReference type="OrthoDB" id="9800334at2"/>
<gene>
    <name evidence="2" type="ORF">APR42_15690</name>
</gene>
<dbReference type="SUPFAM" id="SSF46955">
    <property type="entry name" value="Putative DNA-binding domain"/>
    <property type="match status" value="1"/>
</dbReference>
<dbReference type="GO" id="GO:0006355">
    <property type="term" value="P:regulation of DNA-templated transcription"/>
    <property type="evidence" value="ECO:0007669"/>
    <property type="project" value="InterPro"/>
</dbReference>
<dbReference type="Pfam" id="PF02607">
    <property type="entry name" value="B12-binding_2"/>
    <property type="match status" value="1"/>
</dbReference>
<reference evidence="2" key="1">
    <citation type="submission" date="2015-10" db="EMBL/GenBank/DDBJ databases">
        <title>Draft genome sequence of Salegentibacter mishustinae KCTC 12263.</title>
        <authorList>
            <person name="Lin W."/>
            <person name="Zheng Q."/>
        </authorList>
    </citation>
    <scope>NUCLEOTIDE SEQUENCE [LARGE SCALE GENOMIC DNA]</scope>
    <source>
        <strain evidence="2">KCTC 12263</strain>
    </source>
</reference>
<dbReference type="Proteomes" id="UP000051643">
    <property type="component" value="Unassembled WGS sequence"/>
</dbReference>
<dbReference type="Pfam" id="PF13411">
    <property type="entry name" value="MerR_1"/>
    <property type="match status" value="1"/>
</dbReference>
<protein>
    <submittedName>
        <fullName evidence="2">MerR family transcriptional regulator</fullName>
    </submittedName>
</protein>
<dbReference type="STRING" id="270918.APR42_15690"/>
<dbReference type="InterPro" id="IPR009061">
    <property type="entry name" value="DNA-bd_dom_put_sf"/>
</dbReference>
<dbReference type="Gene3D" id="1.10.1240.10">
    <property type="entry name" value="Methionine synthase domain"/>
    <property type="match status" value="1"/>
</dbReference>
<proteinExistence type="predicted"/>
<evidence type="ECO:0000313" key="2">
    <source>
        <dbReference type="EMBL" id="KRG29673.1"/>
    </source>
</evidence>
<organism evidence="2 3">
    <name type="scientific">Salegentibacter mishustinae</name>
    <dbReference type="NCBI Taxonomy" id="270918"/>
    <lineage>
        <taxon>Bacteria</taxon>
        <taxon>Pseudomonadati</taxon>
        <taxon>Bacteroidota</taxon>
        <taxon>Flavobacteriia</taxon>
        <taxon>Flavobacteriales</taxon>
        <taxon>Flavobacteriaceae</taxon>
        <taxon>Salegentibacter</taxon>
    </lineage>
</organism>
<dbReference type="InterPro" id="IPR036594">
    <property type="entry name" value="Meth_synthase_dom"/>
</dbReference>
<evidence type="ECO:0000313" key="3">
    <source>
        <dbReference type="Proteomes" id="UP000051643"/>
    </source>
</evidence>
<evidence type="ECO:0000259" key="1">
    <source>
        <dbReference type="PROSITE" id="PS50937"/>
    </source>
</evidence>
<dbReference type="GO" id="GO:0003677">
    <property type="term" value="F:DNA binding"/>
    <property type="evidence" value="ECO:0007669"/>
    <property type="project" value="InterPro"/>
</dbReference>
<dbReference type="AlphaFoldDB" id="A0A0Q9ZBU1"/>
<dbReference type="Gene3D" id="1.10.1660.10">
    <property type="match status" value="1"/>
</dbReference>
<dbReference type="RefSeq" id="WP_057481195.1">
    <property type="nucleotide sequence ID" value="NZ_BMWR01000001.1"/>
</dbReference>
<name>A0A0Q9ZBU1_9FLAO</name>
<dbReference type="SMART" id="SM00422">
    <property type="entry name" value="HTH_MERR"/>
    <property type="match status" value="1"/>
</dbReference>
<dbReference type="InterPro" id="IPR000551">
    <property type="entry name" value="MerR-type_HTH_dom"/>
</dbReference>